<feature type="non-terminal residue" evidence="1">
    <location>
        <position position="50"/>
    </location>
</feature>
<sequence>MINRELIRLKVVQLIYSYYQNEGKTIDVAEKELDFSMNKAYELYHYLLSL</sequence>
<gene>
    <name evidence="1" type="ORF">EVA_01419</name>
</gene>
<reference evidence="1" key="1">
    <citation type="journal article" date="2012" name="PLoS ONE">
        <title>Gene sets for utilization of primary and secondary nutrition supplies in the distal gut of endangered iberian lynx.</title>
        <authorList>
            <person name="Alcaide M."/>
            <person name="Messina E."/>
            <person name="Richter M."/>
            <person name="Bargiela R."/>
            <person name="Peplies J."/>
            <person name="Huws S.A."/>
            <person name="Newbold C.J."/>
            <person name="Golyshin P.N."/>
            <person name="Simon M.A."/>
            <person name="Lopez G."/>
            <person name="Yakimov M.M."/>
            <person name="Ferrer M."/>
        </authorList>
    </citation>
    <scope>NUCLEOTIDE SEQUENCE</scope>
</reference>
<organism evidence="1">
    <name type="scientific">gut metagenome</name>
    <dbReference type="NCBI Taxonomy" id="749906"/>
    <lineage>
        <taxon>unclassified sequences</taxon>
        <taxon>metagenomes</taxon>
        <taxon>organismal metagenomes</taxon>
    </lineage>
</organism>
<name>J9DBR0_9ZZZZ</name>
<dbReference type="AlphaFoldDB" id="J9DBR0"/>
<dbReference type="EMBL" id="AMCI01000200">
    <property type="protein sequence ID" value="EJX10361.1"/>
    <property type="molecule type" value="Genomic_DNA"/>
</dbReference>
<proteinExistence type="predicted"/>
<protein>
    <recommendedName>
        <fullName evidence="2">Transcription antitermination factor NusB</fullName>
    </recommendedName>
</protein>
<evidence type="ECO:0008006" key="2">
    <source>
        <dbReference type="Google" id="ProtNLM"/>
    </source>
</evidence>
<comment type="caution">
    <text evidence="1">The sequence shown here is derived from an EMBL/GenBank/DDBJ whole genome shotgun (WGS) entry which is preliminary data.</text>
</comment>
<evidence type="ECO:0000313" key="1">
    <source>
        <dbReference type="EMBL" id="EJX10361.1"/>
    </source>
</evidence>
<accession>J9DBR0</accession>